<sequence length="101" mass="11038">MFFGMESCSVPHAGVQWHNLSSLQPPPSGFKPFSYLSLLSSRDQRRPLPCLVTFVFLIETRFHHVGQAGLKLLTSGDPPASASQSAGIRGVSHCAWPECQI</sequence>
<protein>
    <submittedName>
        <fullName evidence="1">DNA polymerase-transactivated protein 3</fullName>
    </submittedName>
</protein>
<gene>
    <name evidence="1" type="primary">DNAPTP3</name>
</gene>
<evidence type="ECO:0000313" key="1">
    <source>
        <dbReference type="EMBL" id="AAR21084.1"/>
    </source>
</evidence>
<accession>Q6STG2</accession>
<name>Q6STG2_HUMAN</name>
<organism evidence="1">
    <name type="scientific">Homo sapiens</name>
    <name type="common">Human</name>
    <dbReference type="NCBI Taxonomy" id="9606"/>
    <lineage>
        <taxon>Eukaryota</taxon>
        <taxon>Metazoa</taxon>
        <taxon>Chordata</taxon>
        <taxon>Craniata</taxon>
        <taxon>Vertebrata</taxon>
        <taxon>Euteleostomi</taxon>
        <taxon>Mammalia</taxon>
        <taxon>Eutheria</taxon>
        <taxon>Euarchontoglires</taxon>
        <taxon>Primates</taxon>
        <taxon>Haplorrhini</taxon>
        <taxon>Catarrhini</taxon>
        <taxon>Hominidae</taxon>
        <taxon>Homo</taxon>
    </lineage>
</organism>
<dbReference type="PeptideAtlas" id="Q6STG2"/>
<dbReference type="PRINTS" id="PR02045">
    <property type="entry name" value="F138DOMAIN"/>
</dbReference>
<dbReference type="PANTHER" id="PTHR46254:SF3">
    <property type="entry name" value="SECRETED PROTEIN"/>
    <property type="match status" value="1"/>
</dbReference>
<dbReference type="PANTHER" id="PTHR46254">
    <property type="entry name" value="PROTEIN GVQW1-RELATED"/>
    <property type="match status" value="1"/>
</dbReference>
<reference evidence="1" key="1">
    <citation type="submission" date="2003-10" db="EMBL/GenBank/DDBJ databases">
        <title>Screening and cloning of the target genes transactivated by hepatitis B virus DNA polymerase using suppression subtractive hybridization (SSH) technique.</title>
        <authorList>
            <person name="Wang C."/>
            <person name="Cheng J."/>
            <person name="Lang Z."/>
            <person name="Ji D."/>
            <person name="Yang Y."/>
            <person name="Zhang L."/>
            <person name="Wu Y."/>
        </authorList>
    </citation>
    <scope>NUCLEOTIDE SEQUENCE</scope>
</reference>
<dbReference type="EMBL" id="AY450391">
    <property type="protein sequence ID" value="AAR21084.1"/>
    <property type="molecule type" value="mRNA"/>
</dbReference>
<dbReference type="AlphaFoldDB" id="Q6STG2"/>
<proteinExistence type="evidence at transcript level"/>